<feature type="compositionally biased region" description="Polar residues" evidence="1">
    <location>
        <begin position="99"/>
        <end position="111"/>
    </location>
</feature>
<dbReference type="EMBL" id="VDMD01000001">
    <property type="protein sequence ID" value="TRM69489.1"/>
    <property type="molecule type" value="Genomic_DNA"/>
</dbReference>
<feature type="compositionally biased region" description="Basic and acidic residues" evidence="1">
    <location>
        <begin position="241"/>
        <end position="269"/>
    </location>
</feature>
<organism evidence="2 3">
    <name type="scientific">Schizophyllum amplum</name>
    <dbReference type="NCBI Taxonomy" id="97359"/>
    <lineage>
        <taxon>Eukaryota</taxon>
        <taxon>Fungi</taxon>
        <taxon>Dikarya</taxon>
        <taxon>Basidiomycota</taxon>
        <taxon>Agaricomycotina</taxon>
        <taxon>Agaricomycetes</taxon>
        <taxon>Agaricomycetidae</taxon>
        <taxon>Agaricales</taxon>
        <taxon>Schizophyllaceae</taxon>
        <taxon>Schizophyllum</taxon>
    </lineage>
</organism>
<feature type="compositionally biased region" description="Polar residues" evidence="1">
    <location>
        <begin position="44"/>
        <end position="53"/>
    </location>
</feature>
<sequence>MQNPPTVDSKALSADSAQDWAASTQDALGHKNQTVKTDMDREYNLSSESTASTPGFPGAYPRGYSSDNVGGLTAGLGAGAAGLLQTAKDYLPQIPQTVTSYFQGPSSTNAEPVQAANMPSREAADDSLGKTDGSGALPGPPTEAAVAQLPDERWREGVGATIAPDLKPAMTSEVKGPSLPAKDGKDASSKDEKGAKGEKDAKDEQDSAAAPAPQGTSAGISAPAPEGHSPGLRAKAVAALTDEKKSESNPPTAKKDSHPTSEKGIERAESSQVSSPPSGDAPKPPDQPKANTAARTHPLAGEGVEWKGVPLDEKTQRKLDRDPKALERDEHEGTTNAIFATHQNEPNDRKDANGASAHRKTDSNVSMSSSGSPRKSRFMNKIKGEAKIISGKLGHNEQKVEEGRRLMGKI</sequence>
<feature type="compositionally biased region" description="Basic and acidic residues" evidence="1">
    <location>
        <begin position="182"/>
        <end position="205"/>
    </location>
</feature>
<evidence type="ECO:0000313" key="2">
    <source>
        <dbReference type="EMBL" id="TRM69489.1"/>
    </source>
</evidence>
<comment type="caution">
    <text evidence="2">The sequence shown here is derived from an EMBL/GenBank/DDBJ whole genome shotgun (WGS) entry which is preliminary data.</text>
</comment>
<dbReference type="AlphaFoldDB" id="A0A550CXH1"/>
<keyword evidence="3" id="KW-1185">Reference proteome</keyword>
<gene>
    <name evidence="2" type="ORF">BD626DRAFT_563232</name>
</gene>
<feature type="region of interest" description="Disordered" evidence="1">
    <location>
        <begin position="99"/>
        <end position="380"/>
    </location>
</feature>
<name>A0A550CXH1_9AGAR</name>
<protein>
    <submittedName>
        <fullName evidence="2">Uncharacterized protein</fullName>
    </submittedName>
</protein>
<feature type="region of interest" description="Disordered" evidence="1">
    <location>
        <begin position="1"/>
        <end position="76"/>
    </location>
</feature>
<dbReference type="Proteomes" id="UP000320762">
    <property type="component" value="Unassembled WGS sequence"/>
</dbReference>
<dbReference type="OrthoDB" id="3268823at2759"/>
<evidence type="ECO:0000313" key="3">
    <source>
        <dbReference type="Proteomes" id="UP000320762"/>
    </source>
</evidence>
<accession>A0A550CXH1</accession>
<feature type="compositionally biased region" description="Polar residues" evidence="1">
    <location>
        <begin position="21"/>
        <end position="36"/>
    </location>
</feature>
<feature type="compositionally biased region" description="Polar residues" evidence="1">
    <location>
        <begin position="334"/>
        <end position="344"/>
    </location>
</feature>
<reference evidence="2 3" key="1">
    <citation type="journal article" date="2019" name="New Phytol.">
        <title>Comparative genomics reveals unique wood-decay strategies and fruiting body development in the Schizophyllaceae.</title>
        <authorList>
            <person name="Almasi E."/>
            <person name="Sahu N."/>
            <person name="Krizsan K."/>
            <person name="Balint B."/>
            <person name="Kovacs G.M."/>
            <person name="Kiss B."/>
            <person name="Cseklye J."/>
            <person name="Drula E."/>
            <person name="Henrissat B."/>
            <person name="Nagy I."/>
            <person name="Chovatia M."/>
            <person name="Adam C."/>
            <person name="LaButti K."/>
            <person name="Lipzen A."/>
            <person name="Riley R."/>
            <person name="Grigoriev I.V."/>
            <person name="Nagy L.G."/>
        </authorList>
    </citation>
    <scope>NUCLEOTIDE SEQUENCE [LARGE SCALE GENOMIC DNA]</scope>
    <source>
        <strain evidence="2 3">NL-1724</strain>
    </source>
</reference>
<evidence type="ECO:0000256" key="1">
    <source>
        <dbReference type="SAM" id="MobiDB-lite"/>
    </source>
</evidence>
<proteinExistence type="predicted"/>
<feature type="compositionally biased region" description="Basic and acidic residues" evidence="1">
    <location>
        <begin position="310"/>
        <end position="333"/>
    </location>
</feature>